<evidence type="ECO:0000313" key="3">
    <source>
        <dbReference type="Proteomes" id="UP000609346"/>
    </source>
</evidence>
<keyword evidence="1" id="KW-0472">Membrane</keyword>
<keyword evidence="3" id="KW-1185">Reference proteome</keyword>
<sequence>MKKGLLFIGMVLAMSPSLLTRTGVDLNDFVLGIVTGIGFACCIVGLMKARFAGRRT</sequence>
<reference evidence="2 3" key="1">
    <citation type="submission" date="2020-09" db="EMBL/GenBank/DDBJ databases">
        <title>Paenibacillus sp. strain PR3 16S rRNA gene Genome sequencing and assembly.</title>
        <authorList>
            <person name="Kim J."/>
        </authorList>
    </citation>
    <scope>NUCLEOTIDE SEQUENCE [LARGE SCALE GENOMIC DNA]</scope>
    <source>
        <strain evidence="2 3">PR3</strain>
    </source>
</reference>
<feature type="transmembrane region" description="Helical" evidence="1">
    <location>
        <begin position="29"/>
        <end position="47"/>
    </location>
</feature>
<keyword evidence="1" id="KW-0812">Transmembrane</keyword>
<evidence type="ECO:0000256" key="1">
    <source>
        <dbReference type="SAM" id="Phobius"/>
    </source>
</evidence>
<accession>A0ABR8N6A9</accession>
<proteinExistence type="predicted"/>
<dbReference type="Proteomes" id="UP000609346">
    <property type="component" value="Unassembled WGS sequence"/>
</dbReference>
<evidence type="ECO:0000313" key="2">
    <source>
        <dbReference type="EMBL" id="MBD3922364.1"/>
    </source>
</evidence>
<organism evidence="2 3">
    <name type="scientific">Paenibacillus terricola</name>
    <dbReference type="NCBI Taxonomy" id="2763503"/>
    <lineage>
        <taxon>Bacteria</taxon>
        <taxon>Bacillati</taxon>
        <taxon>Bacillota</taxon>
        <taxon>Bacilli</taxon>
        <taxon>Bacillales</taxon>
        <taxon>Paenibacillaceae</taxon>
        <taxon>Paenibacillus</taxon>
    </lineage>
</organism>
<keyword evidence="1" id="KW-1133">Transmembrane helix</keyword>
<dbReference type="RefSeq" id="WP_191206673.1">
    <property type="nucleotide sequence ID" value="NZ_JACXZA010000009.1"/>
</dbReference>
<dbReference type="EMBL" id="JACXZA010000009">
    <property type="protein sequence ID" value="MBD3922364.1"/>
    <property type="molecule type" value="Genomic_DNA"/>
</dbReference>
<comment type="caution">
    <text evidence="2">The sequence shown here is derived from an EMBL/GenBank/DDBJ whole genome shotgun (WGS) entry which is preliminary data.</text>
</comment>
<protein>
    <submittedName>
        <fullName evidence="2">Uncharacterized protein</fullName>
    </submittedName>
</protein>
<gene>
    <name evidence="2" type="ORF">H8B09_26665</name>
</gene>
<name>A0ABR8N6A9_9BACL</name>